<evidence type="ECO:0000313" key="3">
    <source>
        <dbReference type="Proteomes" id="UP000524246"/>
    </source>
</evidence>
<feature type="transmembrane region" description="Helical" evidence="1">
    <location>
        <begin position="69"/>
        <end position="88"/>
    </location>
</feature>
<evidence type="ECO:0000256" key="1">
    <source>
        <dbReference type="SAM" id="Phobius"/>
    </source>
</evidence>
<reference evidence="2 3" key="1">
    <citation type="journal article" date="2020" name="Biotechnol. Biofuels">
        <title>New insights from the biogas microbiome by comprehensive genome-resolved metagenomics of nearly 1600 species originating from multiple anaerobic digesters.</title>
        <authorList>
            <person name="Campanaro S."/>
            <person name="Treu L."/>
            <person name="Rodriguez-R L.M."/>
            <person name="Kovalovszki A."/>
            <person name="Ziels R.M."/>
            <person name="Maus I."/>
            <person name="Zhu X."/>
            <person name="Kougias P.G."/>
            <person name="Basile A."/>
            <person name="Luo G."/>
            <person name="Schluter A."/>
            <person name="Konstantinidis K.T."/>
            <person name="Angelidaki I."/>
        </authorList>
    </citation>
    <scope>NUCLEOTIDE SEQUENCE [LARGE SCALE GENOMIC DNA]</scope>
    <source>
        <strain evidence="2">AS27yjCOA_65</strain>
    </source>
</reference>
<feature type="transmembrane region" description="Helical" evidence="1">
    <location>
        <begin position="129"/>
        <end position="154"/>
    </location>
</feature>
<gene>
    <name evidence="2" type="ORF">GYA55_14415</name>
</gene>
<dbReference type="EMBL" id="JAAZON010000655">
    <property type="protein sequence ID" value="NMC64355.1"/>
    <property type="molecule type" value="Genomic_DNA"/>
</dbReference>
<evidence type="ECO:0000313" key="2">
    <source>
        <dbReference type="EMBL" id="NMC64355.1"/>
    </source>
</evidence>
<proteinExistence type="predicted"/>
<keyword evidence="1" id="KW-1133">Transmembrane helix</keyword>
<dbReference type="AlphaFoldDB" id="A0A7X9FU43"/>
<sequence>MKSRNNLFIFISLIALLLLCPDDVWAIGEVLGGAMSELFTTFLVSWILLLIPTIAILSLVMFRSFRKSLIFIPLLFFLPATCALTHVLGICHPYALFGGFGLSLLWFISSVFVYFCIQKGLTSPTQSRWLDLVLFIVASIYPLSSLMLITYYALEP</sequence>
<feature type="transmembrane region" description="Helical" evidence="1">
    <location>
        <begin position="42"/>
        <end position="62"/>
    </location>
</feature>
<comment type="caution">
    <text evidence="2">The sequence shown here is derived from an EMBL/GenBank/DDBJ whole genome shotgun (WGS) entry which is preliminary data.</text>
</comment>
<keyword evidence="1" id="KW-0472">Membrane</keyword>
<accession>A0A7X9FU43</accession>
<organism evidence="2 3">
    <name type="scientific">SAR324 cluster bacterium</name>
    <dbReference type="NCBI Taxonomy" id="2024889"/>
    <lineage>
        <taxon>Bacteria</taxon>
        <taxon>Deltaproteobacteria</taxon>
        <taxon>SAR324 cluster</taxon>
    </lineage>
</organism>
<protein>
    <submittedName>
        <fullName evidence="2">Uncharacterized protein</fullName>
    </submittedName>
</protein>
<dbReference type="Proteomes" id="UP000524246">
    <property type="component" value="Unassembled WGS sequence"/>
</dbReference>
<feature type="transmembrane region" description="Helical" evidence="1">
    <location>
        <begin position="94"/>
        <end position="117"/>
    </location>
</feature>
<name>A0A7X9FU43_9DELT</name>
<keyword evidence="1" id="KW-0812">Transmembrane</keyword>